<protein>
    <recommendedName>
        <fullName evidence="5">Glycosyltransferase 2-like domain-containing protein</fullName>
    </recommendedName>
</protein>
<dbReference type="GO" id="GO:0000139">
    <property type="term" value="C:Golgi membrane"/>
    <property type="evidence" value="ECO:0007669"/>
    <property type="project" value="InterPro"/>
</dbReference>
<name>A0A225B9F6_TALAT</name>
<feature type="signal peptide" evidence="2">
    <location>
        <begin position="1"/>
        <end position="26"/>
    </location>
</feature>
<evidence type="ECO:0000313" key="3">
    <source>
        <dbReference type="EMBL" id="OKL64026.1"/>
    </source>
</evidence>
<dbReference type="InterPro" id="IPR029675">
    <property type="entry name" value="PGAP4"/>
</dbReference>
<dbReference type="GO" id="GO:0006506">
    <property type="term" value="P:GPI anchor biosynthetic process"/>
    <property type="evidence" value="ECO:0007669"/>
    <property type="project" value="InterPro"/>
</dbReference>
<feature type="transmembrane region" description="Helical" evidence="1">
    <location>
        <begin position="406"/>
        <end position="427"/>
    </location>
</feature>
<evidence type="ECO:0008006" key="5">
    <source>
        <dbReference type="Google" id="ProtNLM"/>
    </source>
</evidence>
<dbReference type="GO" id="GO:0016757">
    <property type="term" value="F:glycosyltransferase activity"/>
    <property type="evidence" value="ECO:0007669"/>
    <property type="project" value="InterPro"/>
</dbReference>
<keyword evidence="1" id="KW-0472">Membrane</keyword>
<feature type="chain" id="PRO_5013370606" description="Glycosyltransferase 2-like domain-containing protein" evidence="2">
    <location>
        <begin position="27"/>
        <end position="552"/>
    </location>
</feature>
<feature type="transmembrane region" description="Helical" evidence="1">
    <location>
        <begin position="361"/>
        <end position="379"/>
    </location>
</feature>
<dbReference type="PANTHER" id="PTHR31410">
    <property type="entry name" value="TRANSMEMBRANE PROTEIN 246"/>
    <property type="match status" value="1"/>
</dbReference>
<feature type="transmembrane region" description="Helical" evidence="1">
    <location>
        <begin position="117"/>
        <end position="134"/>
    </location>
</feature>
<dbReference type="GeneID" id="30999859"/>
<dbReference type="AlphaFoldDB" id="A0A225B9F6"/>
<reference evidence="3 4" key="1">
    <citation type="submission" date="2015-06" db="EMBL/GenBank/DDBJ databases">
        <title>Talaromyces atroroseus IBT 11181 draft genome.</title>
        <authorList>
            <person name="Rasmussen K.B."/>
            <person name="Rasmussen S."/>
            <person name="Petersen B."/>
            <person name="Sicheritz-Ponten T."/>
            <person name="Mortensen U.H."/>
            <person name="Thrane U."/>
        </authorList>
    </citation>
    <scope>NUCLEOTIDE SEQUENCE [LARGE SCALE GENOMIC DNA]</scope>
    <source>
        <strain evidence="3 4">IBT 11181</strain>
    </source>
</reference>
<dbReference type="PANTHER" id="PTHR31410:SF1">
    <property type="entry name" value="POST-GPI ATTACHMENT TO PROTEINS FACTOR 4"/>
    <property type="match status" value="1"/>
</dbReference>
<keyword evidence="4" id="KW-1185">Reference proteome</keyword>
<dbReference type="CDD" id="cd22189">
    <property type="entry name" value="PGAP4-like_fungal"/>
    <property type="match status" value="1"/>
</dbReference>
<comment type="caution">
    <text evidence="3">The sequence shown here is derived from an EMBL/GenBank/DDBJ whole genome shotgun (WGS) entry which is preliminary data.</text>
</comment>
<evidence type="ECO:0000256" key="2">
    <source>
        <dbReference type="SAM" id="SignalP"/>
    </source>
</evidence>
<sequence>MTNIYSDIMMLKTIALAATFAHLSTATQWAQFCDDDNCSVNCGISVNLANPGCLNENGRKSVKIHGTDIMLYSLVVSPRSNCPCQREKKKKTAFAMLHTASSLLTTMLALRKTHSKAIAYTALSFFLLGILYLLSSHICYRDPGSVFFDPNRAYLALYSAVRQKQAAAYIEQATLSTQPKCQPDKLPKLCVAIASTTRPSVQYLDSAVGSLLVGLDPVERQEIYLILLIAHTNTSLHPAHNATWIDHVADSILQYNALPPKEVEEIKLLEISEDGIRQKTRIDYILLLEACQRTGASQVLILEDDVLAMDGWYHRSIAAAKEAYRRTWSMGLSDYLYVRLFWSERHQGWNKEEWPIYARNIVIFLSIQLAVLLAGRALLDGRLDSHQNDNNDEDPQVWHNGLRLPLMKSIVMLLIGNAFLIVSIFVAGRMSIFPYRGPIVQMPTYGCCTQGLLYPSTRIPTVLRYLRHQGELERQHEAGGIWVDQTIEKFANEEHELRWAIVPSVLQHVGAVSATKQSLEKSSYHRIFSFSFETMDAEQLRREHQSIVDGLH</sequence>
<keyword evidence="1" id="KW-0812">Transmembrane</keyword>
<dbReference type="EMBL" id="LFMY01000001">
    <property type="protein sequence ID" value="OKL64026.1"/>
    <property type="molecule type" value="Genomic_DNA"/>
</dbReference>
<dbReference type="RefSeq" id="XP_020124147.1">
    <property type="nucleotide sequence ID" value="XM_020259794.1"/>
</dbReference>
<organism evidence="3 4">
    <name type="scientific">Talaromyces atroroseus</name>
    <dbReference type="NCBI Taxonomy" id="1441469"/>
    <lineage>
        <taxon>Eukaryota</taxon>
        <taxon>Fungi</taxon>
        <taxon>Dikarya</taxon>
        <taxon>Ascomycota</taxon>
        <taxon>Pezizomycotina</taxon>
        <taxon>Eurotiomycetes</taxon>
        <taxon>Eurotiomycetidae</taxon>
        <taxon>Eurotiales</taxon>
        <taxon>Trichocomaceae</taxon>
        <taxon>Talaromyces</taxon>
        <taxon>Talaromyces sect. Trachyspermi</taxon>
    </lineage>
</organism>
<dbReference type="Proteomes" id="UP000214365">
    <property type="component" value="Unassembled WGS sequence"/>
</dbReference>
<evidence type="ECO:0000313" key="4">
    <source>
        <dbReference type="Proteomes" id="UP000214365"/>
    </source>
</evidence>
<accession>A0A225B9F6</accession>
<dbReference type="OrthoDB" id="2016523at2759"/>
<proteinExistence type="predicted"/>
<dbReference type="STRING" id="1441469.A0A225B9F6"/>
<gene>
    <name evidence="3" type="ORF">UA08_00104</name>
</gene>
<keyword evidence="1" id="KW-1133">Transmembrane helix</keyword>
<keyword evidence="2" id="KW-0732">Signal</keyword>
<evidence type="ECO:0000256" key="1">
    <source>
        <dbReference type="SAM" id="Phobius"/>
    </source>
</evidence>